<accession>A0A4Y7IT87</accession>
<evidence type="ECO:0000313" key="2">
    <source>
        <dbReference type="Proteomes" id="UP000316621"/>
    </source>
</evidence>
<dbReference type="AlphaFoldDB" id="A0A4Y7IT87"/>
<proteinExistence type="predicted"/>
<dbReference type="EMBL" id="CM010716">
    <property type="protein sequence ID" value="RZC50708.1"/>
    <property type="molecule type" value="Genomic_DNA"/>
</dbReference>
<name>A0A4Y7IT87_PAPSO</name>
<gene>
    <name evidence="1" type="ORF">C5167_019131</name>
</gene>
<dbReference type="Gramene" id="RZC50708">
    <property type="protein sequence ID" value="RZC50708"/>
    <property type="gene ID" value="C5167_019131"/>
</dbReference>
<protein>
    <submittedName>
        <fullName evidence="1">Uncharacterized protein</fullName>
    </submittedName>
</protein>
<keyword evidence="2" id="KW-1185">Reference proteome</keyword>
<reference evidence="1 2" key="1">
    <citation type="journal article" date="2018" name="Science">
        <title>The opium poppy genome and morphinan production.</title>
        <authorList>
            <person name="Guo L."/>
            <person name="Winzer T."/>
            <person name="Yang X."/>
            <person name="Li Y."/>
            <person name="Ning Z."/>
            <person name="He Z."/>
            <person name="Teodor R."/>
            <person name="Lu Y."/>
            <person name="Bowser T.A."/>
            <person name="Graham I.A."/>
            <person name="Ye K."/>
        </authorList>
    </citation>
    <scope>NUCLEOTIDE SEQUENCE [LARGE SCALE GENOMIC DNA]</scope>
    <source>
        <strain evidence="2">cv. HN1</strain>
        <tissue evidence="1">Leaves</tissue>
    </source>
</reference>
<evidence type="ECO:0000313" key="1">
    <source>
        <dbReference type="EMBL" id="RZC50708.1"/>
    </source>
</evidence>
<sequence length="76" mass="8131">MGWHVAGGKFKDEKFDATEHILSLGGDGNVNVAIANGILCEVSDSVDVKVNVESINAVTGSQEKEMPHSPKKRKIP</sequence>
<organism evidence="1 2">
    <name type="scientific">Papaver somniferum</name>
    <name type="common">Opium poppy</name>
    <dbReference type="NCBI Taxonomy" id="3469"/>
    <lineage>
        <taxon>Eukaryota</taxon>
        <taxon>Viridiplantae</taxon>
        <taxon>Streptophyta</taxon>
        <taxon>Embryophyta</taxon>
        <taxon>Tracheophyta</taxon>
        <taxon>Spermatophyta</taxon>
        <taxon>Magnoliopsida</taxon>
        <taxon>Ranunculales</taxon>
        <taxon>Papaveraceae</taxon>
        <taxon>Papaveroideae</taxon>
        <taxon>Papaver</taxon>
    </lineage>
</organism>
<dbReference type="Proteomes" id="UP000316621">
    <property type="component" value="Chromosome 2"/>
</dbReference>